<evidence type="ECO:0000313" key="2">
    <source>
        <dbReference type="Proteomes" id="UP000094172"/>
    </source>
</evidence>
<protein>
    <recommendedName>
        <fullName evidence="3">Bacteriophage phiJL001 Gp84 N-terminal domain-containing protein</fullName>
    </recommendedName>
</protein>
<evidence type="ECO:0000313" key="1">
    <source>
        <dbReference type="EMBL" id="ODR93521.1"/>
    </source>
</evidence>
<dbReference type="Proteomes" id="UP000094172">
    <property type="component" value="Unassembled WGS sequence"/>
</dbReference>
<proteinExistence type="predicted"/>
<organism evidence="1 2">
    <name type="scientific">Methyloceanibacter stevinii</name>
    <dbReference type="NCBI Taxonomy" id="1774970"/>
    <lineage>
        <taxon>Bacteria</taxon>
        <taxon>Pseudomonadati</taxon>
        <taxon>Pseudomonadota</taxon>
        <taxon>Alphaproteobacteria</taxon>
        <taxon>Hyphomicrobiales</taxon>
        <taxon>Hyphomicrobiaceae</taxon>
        <taxon>Methyloceanibacter</taxon>
    </lineage>
</organism>
<evidence type="ECO:0008006" key="3">
    <source>
        <dbReference type="Google" id="ProtNLM"/>
    </source>
</evidence>
<comment type="caution">
    <text evidence="1">The sequence shown here is derived from an EMBL/GenBank/DDBJ whole genome shotgun (WGS) entry which is preliminary data.</text>
</comment>
<sequence>MLDLTTAQRTALEQNLVARRLFLWVDALGLDGVTPDPAGFWTDAGDVEVEGRVYHGSGSVIGFGALTFVGDMTIPGLSITLTGIDFDAEALVRGSTIAQRPVELKTGLFNPDTRELVGPLIPRFRGRIDDAEIVTPEAGGQSRIVLTCESASRVLTLRRHDTRAQGPAHDRDPDDDLYRYTALQREKPIYFGRKAPR</sequence>
<reference evidence="1 2" key="1">
    <citation type="journal article" date="2016" name="Environ. Microbiol.">
        <title>New Methyloceanibacter diversity from North Sea sediments includes methanotroph containing solely the soluble methane monooxygenase.</title>
        <authorList>
            <person name="Vekeman B."/>
            <person name="Kerckhof F.M."/>
            <person name="Cremers G."/>
            <person name="de Vos P."/>
            <person name="Vandamme P."/>
            <person name="Boon N."/>
            <person name="Op den Camp H.J."/>
            <person name="Heylen K."/>
        </authorList>
    </citation>
    <scope>NUCLEOTIDE SEQUENCE [LARGE SCALE GENOMIC DNA]</scope>
    <source>
        <strain evidence="1 2">R-67176</strain>
    </source>
</reference>
<dbReference type="RefSeq" id="WP_069445584.1">
    <property type="nucleotide sequence ID" value="NZ_LPWE01000014.1"/>
</dbReference>
<accession>A0A1E3VJR4</accession>
<gene>
    <name evidence="1" type="ORF">AUC70_11690</name>
</gene>
<name>A0A1E3VJR4_9HYPH</name>
<dbReference type="STRING" id="1774970.AUC70_11690"/>
<dbReference type="AlphaFoldDB" id="A0A1E3VJR4"/>
<keyword evidence="2" id="KW-1185">Reference proteome</keyword>
<dbReference type="EMBL" id="LPWE01000014">
    <property type="protein sequence ID" value="ODR93521.1"/>
    <property type="molecule type" value="Genomic_DNA"/>
</dbReference>